<protein>
    <submittedName>
        <fullName evidence="2">Uncharacterized protein</fullName>
    </submittedName>
</protein>
<dbReference type="RefSeq" id="WP_084314257.1">
    <property type="nucleotide sequence ID" value="NZ_FNIJ01000007.1"/>
</dbReference>
<dbReference type="AlphaFoldDB" id="A0A1H0G1K6"/>
<keyword evidence="1" id="KW-0472">Membrane</keyword>
<dbReference type="Pfam" id="PF07963">
    <property type="entry name" value="N_methyl"/>
    <property type="match status" value="1"/>
</dbReference>
<dbReference type="OrthoDB" id="6692539at2"/>
<name>A0A1H0G1K6_9PSED</name>
<reference evidence="3" key="1">
    <citation type="submission" date="2016-10" db="EMBL/GenBank/DDBJ databases">
        <authorList>
            <person name="Varghese N."/>
            <person name="Submissions S."/>
        </authorList>
    </citation>
    <scope>NUCLEOTIDE SEQUENCE [LARGE SCALE GENOMIC DNA]</scope>
    <source>
        <strain evidence="3">JCM 21621</strain>
    </source>
</reference>
<evidence type="ECO:0000256" key="1">
    <source>
        <dbReference type="SAM" id="Phobius"/>
    </source>
</evidence>
<keyword evidence="1" id="KW-1133">Transmembrane helix</keyword>
<dbReference type="STRING" id="198616.SAMN05216193_10715"/>
<sequence>MRRQRGLTLISLLIGMLLSSLCILAMLGLYRNLVHTAVVATQDANQDGQIAAGLLTAQLKLQSAGFGMESGINLDDPGITVGGSTQRALLWRYQDSLGYQCRGLTDRPGTDSASGKALRILSLLQADDCTANASLGGLQWKVRQDLARQVVPEHHPAAQPLTGFLITPSVECTPFGFGEAARHPQVTLSAHNSVRLAGNDEIDLLSYRICLSNIAE</sequence>
<organism evidence="2 3">
    <name type="scientific">Pseudomonas jinjuensis</name>
    <dbReference type="NCBI Taxonomy" id="198616"/>
    <lineage>
        <taxon>Bacteria</taxon>
        <taxon>Pseudomonadati</taxon>
        <taxon>Pseudomonadota</taxon>
        <taxon>Gammaproteobacteria</taxon>
        <taxon>Pseudomonadales</taxon>
        <taxon>Pseudomonadaceae</taxon>
        <taxon>Pseudomonas</taxon>
    </lineage>
</organism>
<keyword evidence="1" id="KW-0812">Transmembrane</keyword>
<dbReference type="Proteomes" id="UP000242957">
    <property type="component" value="Unassembled WGS sequence"/>
</dbReference>
<feature type="transmembrane region" description="Helical" evidence="1">
    <location>
        <begin position="7"/>
        <end position="30"/>
    </location>
</feature>
<accession>A0A1H0G1K6</accession>
<evidence type="ECO:0000313" key="3">
    <source>
        <dbReference type="Proteomes" id="UP000242957"/>
    </source>
</evidence>
<keyword evidence="3" id="KW-1185">Reference proteome</keyword>
<gene>
    <name evidence="2" type="ORF">SAMN05216193_10715</name>
</gene>
<dbReference type="EMBL" id="FNIJ01000007">
    <property type="protein sequence ID" value="SDO00765.1"/>
    <property type="molecule type" value="Genomic_DNA"/>
</dbReference>
<dbReference type="InterPro" id="IPR012902">
    <property type="entry name" value="N_methyl_site"/>
</dbReference>
<proteinExistence type="predicted"/>
<evidence type="ECO:0000313" key="2">
    <source>
        <dbReference type="EMBL" id="SDO00765.1"/>
    </source>
</evidence>